<organism evidence="2 3">
    <name type="scientific">Eiseniibacteriota bacterium</name>
    <dbReference type="NCBI Taxonomy" id="2212470"/>
    <lineage>
        <taxon>Bacteria</taxon>
        <taxon>Candidatus Eiseniibacteriota</taxon>
    </lineage>
</organism>
<name>A0A7Y2E8Q8_UNCEI</name>
<evidence type="ECO:0000313" key="3">
    <source>
        <dbReference type="Proteomes" id="UP000547674"/>
    </source>
</evidence>
<keyword evidence="1" id="KW-1133">Transmembrane helix</keyword>
<evidence type="ECO:0008006" key="4">
    <source>
        <dbReference type="Google" id="ProtNLM"/>
    </source>
</evidence>
<sequence>GWVGAHLTIHKGESWIRAVFVIAVVLSALKLLGGFDWLGGFLEI</sequence>
<feature type="non-terminal residue" evidence="2">
    <location>
        <position position="1"/>
    </location>
</feature>
<comment type="caution">
    <text evidence="2">The sequence shown here is derived from an EMBL/GenBank/DDBJ whole genome shotgun (WGS) entry which is preliminary data.</text>
</comment>
<keyword evidence="1" id="KW-0812">Transmembrane</keyword>
<dbReference type="EMBL" id="JABDJR010000244">
    <property type="protein sequence ID" value="NNF06392.1"/>
    <property type="molecule type" value="Genomic_DNA"/>
</dbReference>
<dbReference type="Proteomes" id="UP000547674">
    <property type="component" value="Unassembled WGS sequence"/>
</dbReference>
<proteinExistence type="predicted"/>
<feature type="transmembrane region" description="Helical" evidence="1">
    <location>
        <begin position="15"/>
        <end position="38"/>
    </location>
</feature>
<reference evidence="2 3" key="1">
    <citation type="submission" date="2020-03" db="EMBL/GenBank/DDBJ databases">
        <title>Metabolic flexibility allows generalist bacteria to become dominant in a frequently disturbed ecosystem.</title>
        <authorList>
            <person name="Chen Y.-J."/>
            <person name="Leung P.M."/>
            <person name="Bay S.K."/>
            <person name="Hugenholtz P."/>
            <person name="Kessler A.J."/>
            <person name="Shelley G."/>
            <person name="Waite D.W."/>
            <person name="Cook P.L."/>
            <person name="Greening C."/>
        </authorList>
    </citation>
    <scope>NUCLEOTIDE SEQUENCE [LARGE SCALE GENOMIC DNA]</scope>
    <source>
        <strain evidence="2">SS_bin_28</strain>
    </source>
</reference>
<protein>
    <recommendedName>
        <fullName evidence="4">Sulfite exporter TauE/SafE family protein</fullName>
    </recommendedName>
</protein>
<gene>
    <name evidence="2" type="ORF">HKN21_06500</name>
</gene>
<accession>A0A7Y2E8Q8</accession>
<keyword evidence="1" id="KW-0472">Membrane</keyword>
<evidence type="ECO:0000256" key="1">
    <source>
        <dbReference type="SAM" id="Phobius"/>
    </source>
</evidence>
<evidence type="ECO:0000313" key="2">
    <source>
        <dbReference type="EMBL" id="NNF06392.1"/>
    </source>
</evidence>
<dbReference type="AlphaFoldDB" id="A0A7Y2E8Q8"/>